<dbReference type="RefSeq" id="WP_052103380.1">
    <property type="nucleotide sequence ID" value="NZ_AXNT01000005.1"/>
</dbReference>
<dbReference type="Gene3D" id="1.10.260.40">
    <property type="entry name" value="lambda repressor-like DNA-binding domains"/>
    <property type="match status" value="1"/>
</dbReference>
<dbReference type="Proteomes" id="UP000029833">
    <property type="component" value="Unassembled WGS sequence"/>
</dbReference>
<dbReference type="PROSITE" id="PS50943">
    <property type="entry name" value="HTH_CROC1"/>
    <property type="match status" value="1"/>
</dbReference>
<evidence type="ECO:0000259" key="1">
    <source>
        <dbReference type="PROSITE" id="PS50943"/>
    </source>
</evidence>
<dbReference type="Pfam" id="PF01381">
    <property type="entry name" value="HTH_3"/>
    <property type="match status" value="1"/>
</dbReference>
<comment type="caution">
    <text evidence="2">The sequence shown here is derived from an EMBL/GenBank/DDBJ whole genome shotgun (WGS) entry which is preliminary data.</text>
</comment>
<dbReference type="SUPFAM" id="SSF47413">
    <property type="entry name" value="lambda repressor-like DNA-binding domains"/>
    <property type="match status" value="1"/>
</dbReference>
<dbReference type="EMBL" id="AXNT01000005">
    <property type="protein sequence ID" value="KGM03747.1"/>
    <property type="molecule type" value="Genomic_DNA"/>
</dbReference>
<protein>
    <submittedName>
        <fullName evidence="2">XRE family transcriptional regulator</fullName>
    </submittedName>
</protein>
<dbReference type="SMART" id="SM00530">
    <property type="entry name" value="HTH_XRE"/>
    <property type="match status" value="1"/>
</dbReference>
<name>A0A0A0BCA1_9CELL</name>
<dbReference type="AlphaFoldDB" id="A0A0A0BCA1"/>
<feature type="domain" description="HTH cro/C1-type" evidence="1">
    <location>
        <begin position="28"/>
        <end position="81"/>
    </location>
</feature>
<gene>
    <name evidence="2" type="ORF">Q760_13635</name>
</gene>
<sequence length="92" mass="9967">MIDARDDSETMRRRYYRARTTRALADAVQAVRAASGKSQTDLAELIGSSRPTISRMERGQPIATDTVIDALTACGYELVVVPRGSLVTVVPA</sequence>
<dbReference type="CDD" id="cd00093">
    <property type="entry name" value="HTH_XRE"/>
    <property type="match status" value="1"/>
</dbReference>
<dbReference type="InterPro" id="IPR001387">
    <property type="entry name" value="Cro/C1-type_HTH"/>
</dbReference>
<dbReference type="OrthoDB" id="4829428at2"/>
<organism evidence="2 3">
    <name type="scientific">Cellulomonas cellasea DSM 20118</name>
    <dbReference type="NCBI Taxonomy" id="1408250"/>
    <lineage>
        <taxon>Bacteria</taxon>
        <taxon>Bacillati</taxon>
        <taxon>Actinomycetota</taxon>
        <taxon>Actinomycetes</taxon>
        <taxon>Micrococcales</taxon>
        <taxon>Cellulomonadaceae</taxon>
        <taxon>Cellulomonas</taxon>
    </lineage>
</organism>
<evidence type="ECO:0000313" key="2">
    <source>
        <dbReference type="EMBL" id="KGM03747.1"/>
    </source>
</evidence>
<keyword evidence="3" id="KW-1185">Reference proteome</keyword>
<evidence type="ECO:0000313" key="3">
    <source>
        <dbReference type="Proteomes" id="UP000029833"/>
    </source>
</evidence>
<dbReference type="GO" id="GO:0003677">
    <property type="term" value="F:DNA binding"/>
    <property type="evidence" value="ECO:0007669"/>
    <property type="project" value="InterPro"/>
</dbReference>
<accession>A0A0A0BCA1</accession>
<reference evidence="2 3" key="1">
    <citation type="submission" date="2013-10" db="EMBL/GenBank/DDBJ databases">
        <authorList>
            <person name="Wang G."/>
            <person name="Zhuang W."/>
        </authorList>
    </citation>
    <scope>NUCLEOTIDE SEQUENCE [LARGE SCALE GENOMIC DNA]</scope>
    <source>
        <strain evidence="2 3">DSM 20118</strain>
    </source>
</reference>
<dbReference type="InterPro" id="IPR010982">
    <property type="entry name" value="Lambda_DNA-bd_dom_sf"/>
</dbReference>
<proteinExistence type="predicted"/>